<organism evidence="7 8">
    <name type="scientific">Oceanobacillus limi</name>
    <dbReference type="NCBI Taxonomy" id="930131"/>
    <lineage>
        <taxon>Bacteria</taxon>
        <taxon>Bacillati</taxon>
        <taxon>Bacillota</taxon>
        <taxon>Bacilli</taxon>
        <taxon>Bacillales</taxon>
        <taxon>Bacillaceae</taxon>
        <taxon>Oceanobacillus</taxon>
    </lineage>
</organism>
<evidence type="ECO:0000256" key="1">
    <source>
        <dbReference type="ARBA" id="ARBA00005695"/>
    </source>
</evidence>
<dbReference type="InterPro" id="IPR050034">
    <property type="entry name" value="Opp4A"/>
</dbReference>
<dbReference type="CDD" id="cd08510">
    <property type="entry name" value="PBP2_Lactococcal_OppA_like"/>
    <property type="match status" value="1"/>
</dbReference>
<dbReference type="AlphaFoldDB" id="A0A1I0F0U8"/>
<dbReference type="GO" id="GO:0042597">
    <property type="term" value="C:periplasmic space"/>
    <property type="evidence" value="ECO:0007669"/>
    <property type="project" value="UniProtKB-ARBA"/>
</dbReference>
<feature type="domain" description="Solute-binding protein family 5" evidence="6">
    <location>
        <begin position="129"/>
        <end position="512"/>
    </location>
</feature>
<keyword evidence="2" id="KW-0813">Transport</keyword>
<sequence>MTKTSLSKLLFAIMLVMLLALAACGGDDSESENADSGNNDSTNEESGADEEGLFSIDDFSNIKTNEGEAIDGGSFTYGLVSDTAFEGTLNWNFYSGNPDAEIIQWFDEPLLTWDETYVYTQDGAATYELDGNTVTFTIRDNVNWHDGEPVTAEDFAFAHEVIGHPDYDGIRYGTDFTNIEGMEAYHEGEADSISGIEVIDEKTIAITYKEVTPSLLSGSLWTYPLAKHIFEDIPVAEMSSSDAVRKNPIGFGPFEVDEIVPGESVTFTKNEDYWRGEPNLDEVTVKVVSPTTVVNELESGGVDTVSSFPTDQYPDNADLENVEFLGNVDRAFTYMGFKLGTWDADAGEVVPDPNAKMANKNLRQAMWHAVDNDAVADNFYHGLRWNATTLIPPSHPEFHDESNPGRTYDVDKANELLDEAGYEDVDGDGMRENPEGEELVINFASMSGGDTAEPIANYYIQSWENVGLKVELVDGRLMEFNSFYDRVEADDPDIDIYQGAWGVGIDIDPRSLWGNSVSNYTRWTSEESERLLAEGVSDAAFDLEYRQEVYNEWQELMVEEVPAFPTLYRSVVVPVNNRVVNYGIGDGTGIYLNELGVTQEDPIVAE</sequence>
<comment type="similarity">
    <text evidence="1">Belongs to the bacterial solute-binding protein 5 family.</text>
</comment>
<dbReference type="InterPro" id="IPR000914">
    <property type="entry name" value="SBP_5_dom"/>
</dbReference>
<dbReference type="GO" id="GO:0043190">
    <property type="term" value="C:ATP-binding cassette (ABC) transporter complex"/>
    <property type="evidence" value="ECO:0007669"/>
    <property type="project" value="InterPro"/>
</dbReference>
<protein>
    <submittedName>
        <fullName evidence="7">Peptide/nickel transport system substrate-binding protein</fullName>
    </submittedName>
</protein>
<proteinExistence type="inferred from homology"/>
<evidence type="ECO:0000313" key="7">
    <source>
        <dbReference type="EMBL" id="SET51575.1"/>
    </source>
</evidence>
<dbReference type="PROSITE" id="PS51257">
    <property type="entry name" value="PROKAR_LIPOPROTEIN"/>
    <property type="match status" value="1"/>
</dbReference>
<accession>A0A1I0F0U8</accession>
<evidence type="ECO:0000256" key="5">
    <source>
        <dbReference type="SAM" id="SignalP"/>
    </source>
</evidence>
<dbReference type="EMBL" id="FOHE01000013">
    <property type="protein sequence ID" value="SET51575.1"/>
    <property type="molecule type" value="Genomic_DNA"/>
</dbReference>
<evidence type="ECO:0000256" key="2">
    <source>
        <dbReference type="ARBA" id="ARBA00022448"/>
    </source>
</evidence>
<reference evidence="7 8" key="1">
    <citation type="submission" date="2016-10" db="EMBL/GenBank/DDBJ databases">
        <authorList>
            <person name="de Groot N.N."/>
        </authorList>
    </citation>
    <scope>NUCLEOTIDE SEQUENCE [LARGE SCALE GENOMIC DNA]</scope>
    <source>
        <strain evidence="7 8">IBRC-M 10780</strain>
    </source>
</reference>
<dbReference type="GO" id="GO:0015833">
    <property type="term" value="P:peptide transport"/>
    <property type="evidence" value="ECO:0007669"/>
    <property type="project" value="TreeGrafter"/>
</dbReference>
<keyword evidence="8" id="KW-1185">Reference proteome</keyword>
<keyword evidence="3 5" id="KW-0732">Signal</keyword>
<evidence type="ECO:0000256" key="3">
    <source>
        <dbReference type="ARBA" id="ARBA00022729"/>
    </source>
</evidence>
<dbReference type="InterPro" id="IPR030678">
    <property type="entry name" value="Peptide/Ni-bd"/>
</dbReference>
<dbReference type="NCBIfam" id="NF045467">
    <property type="entry name" value="Opp4A"/>
    <property type="match status" value="1"/>
</dbReference>
<dbReference type="OrthoDB" id="9796817at2"/>
<name>A0A1I0F0U8_9BACI</name>
<evidence type="ECO:0000313" key="8">
    <source>
        <dbReference type="Proteomes" id="UP000198618"/>
    </source>
</evidence>
<dbReference type="Gene3D" id="3.40.190.10">
    <property type="entry name" value="Periplasmic binding protein-like II"/>
    <property type="match status" value="1"/>
</dbReference>
<dbReference type="Gene3D" id="3.10.105.10">
    <property type="entry name" value="Dipeptide-binding Protein, Domain 3"/>
    <property type="match status" value="1"/>
</dbReference>
<dbReference type="InterPro" id="IPR039424">
    <property type="entry name" value="SBP_5"/>
</dbReference>
<dbReference type="Proteomes" id="UP000198618">
    <property type="component" value="Unassembled WGS sequence"/>
</dbReference>
<gene>
    <name evidence="7" type="ORF">SAMN05216389_11365</name>
</gene>
<dbReference type="PANTHER" id="PTHR30290:SF9">
    <property type="entry name" value="OLIGOPEPTIDE-BINDING PROTEIN APPA"/>
    <property type="match status" value="1"/>
</dbReference>
<dbReference type="RefSeq" id="WP_090870899.1">
    <property type="nucleotide sequence ID" value="NZ_FOHE01000013.1"/>
</dbReference>
<feature type="region of interest" description="Disordered" evidence="4">
    <location>
        <begin position="29"/>
        <end position="50"/>
    </location>
</feature>
<feature type="signal peptide" evidence="5">
    <location>
        <begin position="1"/>
        <end position="22"/>
    </location>
</feature>
<dbReference type="GO" id="GO:1904680">
    <property type="term" value="F:peptide transmembrane transporter activity"/>
    <property type="evidence" value="ECO:0007669"/>
    <property type="project" value="TreeGrafter"/>
</dbReference>
<dbReference type="PANTHER" id="PTHR30290">
    <property type="entry name" value="PERIPLASMIC BINDING COMPONENT OF ABC TRANSPORTER"/>
    <property type="match status" value="1"/>
</dbReference>
<evidence type="ECO:0000259" key="6">
    <source>
        <dbReference type="Pfam" id="PF00496"/>
    </source>
</evidence>
<dbReference type="Pfam" id="PF00496">
    <property type="entry name" value="SBP_bac_5"/>
    <property type="match status" value="1"/>
</dbReference>
<evidence type="ECO:0000256" key="4">
    <source>
        <dbReference type="SAM" id="MobiDB-lite"/>
    </source>
</evidence>
<feature type="chain" id="PRO_5011583007" evidence="5">
    <location>
        <begin position="23"/>
        <end position="606"/>
    </location>
</feature>
<dbReference type="PIRSF" id="PIRSF002741">
    <property type="entry name" value="MppA"/>
    <property type="match status" value="1"/>
</dbReference>
<dbReference type="STRING" id="930131.SAMN05216389_11365"/>
<dbReference type="SUPFAM" id="SSF53850">
    <property type="entry name" value="Periplasmic binding protein-like II"/>
    <property type="match status" value="1"/>
</dbReference>